<dbReference type="STRING" id="1618578.UV74_C0013G0136"/>
<keyword evidence="1" id="KW-0812">Transmembrane</keyword>
<proteinExistence type="predicted"/>
<evidence type="ECO:0000256" key="1">
    <source>
        <dbReference type="SAM" id="Phobius"/>
    </source>
</evidence>
<dbReference type="EMBL" id="LCFQ01000013">
    <property type="protein sequence ID" value="KKS97014.1"/>
    <property type="molecule type" value="Genomic_DNA"/>
</dbReference>
<comment type="caution">
    <text evidence="2">The sequence shown here is derived from an EMBL/GenBank/DDBJ whole genome shotgun (WGS) entry which is preliminary data.</text>
</comment>
<gene>
    <name evidence="2" type="ORF">UV74_C0013G0136</name>
</gene>
<organism evidence="2 3">
    <name type="scientific">Candidatus Woesebacteria bacterium GW2011_GWB1_43_14</name>
    <dbReference type="NCBI Taxonomy" id="1618578"/>
    <lineage>
        <taxon>Bacteria</taxon>
        <taxon>Candidatus Woeseibacteriota</taxon>
    </lineage>
</organism>
<feature type="transmembrane region" description="Helical" evidence="1">
    <location>
        <begin position="75"/>
        <end position="93"/>
    </location>
</feature>
<keyword evidence="1" id="KW-1133">Transmembrane helix</keyword>
<dbReference type="AlphaFoldDB" id="A0A0G1DH33"/>
<feature type="transmembrane region" description="Helical" evidence="1">
    <location>
        <begin position="6"/>
        <end position="26"/>
    </location>
</feature>
<evidence type="ECO:0000313" key="2">
    <source>
        <dbReference type="EMBL" id="KKS97014.1"/>
    </source>
</evidence>
<keyword evidence="1" id="KW-0472">Membrane</keyword>
<name>A0A0G1DH33_9BACT</name>
<protein>
    <submittedName>
        <fullName evidence="2">Uncharacterized protein</fullName>
    </submittedName>
</protein>
<sequence>MSEKILGYILIFVGIGVIVFSALSAYRIFTKKTQPAKLFSFPAISLDAASLGLPTAGNAKAEIIPSYVLNDSLNLFAHLFLMGFVAGIGNKLANIGTNLVRPIIVKTKEAKANG</sequence>
<evidence type="ECO:0000313" key="3">
    <source>
        <dbReference type="Proteomes" id="UP000034090"/>
    </source>
</evidence>
<reference evidence="2 3" key="1">
    <citation type="journal article" date="2015" name="Nature">
        <title>rRNA introns, odd ribosomes, and small enigmatic genomes across a large radiation of phyla.</title>
        <authorList>
            <person name="Brown C.T."/>
            <person name="Hug L.A."/>
            <person name="Thomas B.C."/>
            <person name="Sharon I."/>
            <person name="Castelle C.J."/>
            <person name="Singh A."/>
            <person name="Wilkins M.J."/>
            <person name="Williams K.H."/>
            <person name="Banfield J.F."/>
        </authorList>
    </citation>
    <scope>NUCLEOTIDE SEQUENCE [LARGE SCALE GENOMIC DNA]</scope>
</reference>
<dbReference type="Proteomes" id="UP000034090">
    <property type="component" value="Unassembled WGS sequence"/>
</dbReference>
<accession>A0A0G1DH33</accession>